<dbReference type="GO" id="GO:0016740">
    <property type="term" value="F:transferase activity"/>
    <property type="evidence" value="ECO:0007669"/>
    <property type="project" value="UniProtKB-KW"/>
</dbReference>
<keyword evidence="4 9" id="KW-1133">Transmembrane helix</keyword>
<dbReference type="GO" id="GO:0005886">
    <property type="term" value="C:plasma membrane"/>
    <property type="evidence" value="ECO:0007669"/>
    <property type="project" value="UniProtKB-SubCell"/>
</dbReference>
<evidence type="ECO:0000313" key="11">
    <source>
        <dbReference type="EMBL" id="RKD91677.1"/>
    </source>
</evidence>
<dbReference type="GO" id="GO:0046872">
    <property type="term" value="F:metal ion binding"/>
    <property type="evidence" value="ECO:0007669"/>
    <property type="project" value="UniProtKB-KW"/>
</dbReference>
<keyword evidence="7" id="KW-0464">Manganese</keyword>
<comment type="subcellular location">
    <subcellularLocation>
        <location evidence="1">Cell membrane</location>
        <topology evidence="1">Multi-pass membrane protein</topology>
    </subcellularLocation>
</comment>
<feature type="transmembrane region" description="Helical" evidence="9">
    <location>
        <begin position="132"/>
        <end position="157"/>
    </location>
</feature>
<dbReference type="OrthoDB" id="9777768at2"/>
<dbReference type="Gene3D" id="3.30.1120.80">
    <property type="match status" value="1"/>
</dbReference>
<dbReference type="Pfam" id="PF00884">
    <property type="entry name" value="Sulfatase"/>
    <property type="match status" value="1"/>
</dbReference>
<keyword evidence="12" id="KW-1185">Reference proteome</keyword>
<evidence type="ECO:0000256" key="2">
    <source>
        <dbReference type="ARBA" id="ARBA00022475"/>
    </source>
</evidence>
<dbReference type="PANTHER" id="PTHR47371">
    <property type="entry name" value="LIPOTEICHOIC ACID SYNTHASE"/>
    <property type="match status" value="1"/>
</dbReference>
<dbReference type="PANTHER" id="PTHR47371:SF3">
    <property type="entry name" value="PHOSPHOGLYCEROL TRANSFERASE I"/>
    <property type="match status" value="1"/>
</dbReference>
<dbReference type="Gene3D" id="3.40.720.10">
    <property type="entry name" value="Alkaline Phosphatase, subunit A"/>
    <property type="match status" value="1"/>
</dbReference>
<dbReference type="Proteomes" id="UP000283387">
    <property type="component" value="Unassembled WGS sequence"/>
</dbReference>
<name>A0A419W878_9BACT</name>
<evidence type="ECO:0000313" key="12">
    <source>
        <dbReference type="Proteomes" id="UP000283387"/>
    </source>
</evidence>
<keyword evidence="2" id="KW-1003">Cell membrane</keyword>
<evidence type="ECO:0000256" key="1">
    <source>
        <dbReference type="ARBA" id="ARBA00004651"/>
    </source>
</evidence>
<comment type="caution">
    <text evidence="11">The sequence shown here is derived from an EMBL/GenBank/DDBJ whole genome shotgun (WGS) entry which is preliminary data.</text>
</comment>
<dbReference type="InterPro" id="IPR050448">
    <property type="entry name" value="OpgB/LTA_synthase_biosynth"/>
</dbReference>
<feature type="transmembrane region" description="Helical" evidence="9">
    <location>
        <begin position="169"/>
        <end position="190"/>
    </location>
</feature>
<feature type="domain" description="Sulfatase N-terminal" evidence="10">
    <location>
        <begin position="268"/>
        <end position="538"/>
    </location>
</feature>
<dbReference type="EMBL" id="RAPN01000001">
    <property type="protein sequence ID" value="RKD91677.1"/>
    <property type="molecule type" value="Genomic_DNA"/>
</dbReference>
<protein>
    <submittedName>
        <fullName evidence="11">Phosphoglycerol transferase MdoB-like AlkP superfamily enzyme</fullName>
    </submittedName>
</protein>
<evidence type="ECO:0000256" key="9">
    <source>
        <dbReference type="SAM" id="Phobius"/>
    </source>
</evidence>
<evidence type="ECO:0000256" key="7">
    <source>
        <dbReference type="PIRSR" id="PIRSR005091-2"/>
    </source>
</evidence>
<keyword evidence="5 9" id="KW-0472">Membrane</keyword>
<accession>A0A419W878</accession>
<dbReference type="InterPro" id="IPR012160">
    <property type="entry name" value="LtaS-like"/>
</dbReference>
<keyword evidence="7" id="KW-0479">Metal-binding</keyword>
<feature type="binding site" evidence="8">
    <location>
        <position position="275"/>
    </location>
    <ligand>
        <name>Mn(2+)</name>
        <dbReference type="ChEBI" id="CHEBI:29035"/>
    </ligand>
</feature>
<feature type="transmembrane region" description="Helical" evidence="9">
    <location>
        <begin position="12"/>
        <end position="31"/>
    </location>
</feature>
<keyword evidence="11" id="KW-0808">Transferase</keyword>
<feature type="binding site" evidence="8">
    <location>
        <position position="486"/>
    </location>
    <ligand>
        <name>Mn(2+)</name>
        <dbReference type="ChEBI" id="CHEBI:29035"/>
    </ligand>
</feature>
<evidence type="ECO:0000256" key="8">
    <source>
        <dbReference type="PIRSR" id="PIRSR005091-3"/>
    </source>
</evidence>
<evidence type="ECO:0000256" key="6">
    <source>
        <dbReference type="PIRSR" id="PIRSR005091-1"/>
    </source>
</evidence>
<feature type="active site" evidence="6">
    <location>
        <position position="315"/>
    </location>
</feature>
<evidence type="ECO:0000256" key="3">
    <source>
        <dbReference type="ARBA" id="ARBA00022692"/>
    </source>
</evidence>
<evidence type="ECO:0000256" key="4">
    <source>
        <dbReference type="ARBA" id="ARBA00022989"/>
    </source>
</evidence>
<dbReference type="AlphaFoldDB" id="A0A419W878"/>
<organism evidence="11 12">
    <name type="scientific">Mangrovibacterium diazotrophicum</name>
    <dbReference type="NCBI Taxonomy" id="1261403"/>
    <lineage>
        <taxon>Bacteria</taxon>
        <taxon>Pseudomonadati</taxon>
        <taxon>Bacteroidota</taxon>
        <taxon>Bacteroidia</taxon>
        <taxon>Marinilabiliales</taxon>
        <taxon>Prolixibacteraceae</taxon>
        <taxon>Mangrovibacterium</taxon>
    </lineage>
</organism>
<gene>
    <name evidence="11" type="ORF">BC643_2039</name>
</gene>
<proteinExistence type="predicted"/>
<dbReference type="InterPro" id="IPR000917">
    <property type="entry name" value="Sulfatase_N"/>
</dbReference>
<dbReference type="InterPro" id="IPR017850">
    <property type="entry name" value="Alkaline_phosphatase_core_sf"/>
</dbReference>
<reference evidence="11 12" key="1">
    <citation type="submission" date="2018-09" db="EMBL/GenBank/DDBJ databases">
        <title>Genomic Encyclopedia of Archaeal and Bacterial Type Strains, Phase II (KMG-II): from individual species to whole genera.</title>
        <authorList>
            <person name="Goeker M."/>
        </authorList>
    </citation>
    <scope>NUCLEOTIDE SEQUENCE [LARGE SCALE GENOMIC DNA]</scope>
    <source>
        <strain evidence="11 12">DSM 27148</strain>
    </source>
</reference>
<dbReference type="SUPFAM" id="SSF53649">
    <property type="entry name" value="Alkaline phosphatase-like"/>
    <property type="match status" value="1"/>
</dbReference>
<evidence type="ECO:0000256" key="5">
    <source>
        <dbReference type="ARBA" id="ARBA00023136"/>
    </source>
</evidence>
<dbReference type="CDD" id="cd16015">
    <property type="entry name" value="LTA_synthase"/>
    <property type="match status" value="1"/>
</dbReference>
<dbReference type="PIRSF" id="PIRSF005091">
    <property type="entry name" value="Mmb_sulf_HI1246"/>
    <property type="match status" value="1"/>
</dbReference>
<feature type="binding site" evidence="8">
    <location>
        <position position="487"/>
    </location>
    <ligand>
        <name>Mn(2+)</name>
        <dbReference type="ChEBI" id="CHEBI:29035"/>
    </ligand>
</feature>
<sequence>MRKVFFAFLKYYLFWVLFFTALKVFFVVYNYHAVSGLPSADFWGIFSHGIIMDLSVAGYFSMMPGLIFSLGFVFTSRFSSYLIKYYTLAVLIFLTVLGLSDAGVYPAWGSRLNAQLLMYLETPGGIYASMSWWQLILFPVLWGGIVWLGFWSFTRLLPAWKMAKFRLQWWGIPVMLVLTAALIIPIRGGFDRAPLNHSKVYFSDHLEANQFAYNYFWNFMSDVMKNKKAQVEVNYMSDEEAEAILKAHDKVGLKAPQIIQPVVGKPTNVVVVLLESFSNKVIEPLGGLPNVTPRLNEFCKEGIAFNSFYSTGNRSDKGISALIGGRPSDMSRTTVLAFPDKMSKLDYFPKYFADRGYNMSFYYGGDVNFYNTRAVMIQSGIDKIVSKTDFPFELALKQKWGVPDEYLYARMFEDLKQEKEPFFSIVYNISSHEPFDVPNYNKFPGVEKADRYLNVASYADSCLGVFIDSLRQTPMWDHTLVVITADHTSLEPGPTNITEPATYRIPLILLGGVVKQSFISDRFGNHNDLAPMLVKQMGWEHKPDLLSKDFLVDDSYAFYFRGEGWGFMSPEMGWFMNTETRKQDFFYNYAPAKTDSVMNFAKAYVQYLHDGHLQQEK</sequence>
<feature type="transmembrane region" description="Helical" evidence="9">
    <location>
        <begin position="51"/>
        <end position="73"/>
    </location>
</feature>
<evidence type="ECO:0000259" key="10">
    <source>
        <dbReference type="Pfam" id="PF00884"/>
    </source>
</evidence>
<feature type="transmembrane region" description="Helical" evidence="9">
    <location>
        <begin position="85"/>
        <end position="108"/>
    </location>
</feature>
<dbReference type="RefSeq" id="WP_120272956.1">
    <property type="nucleotide sequence ID" value="NZ_RAPN01000001.1"/>
</dbReference>
<keyword evidence="3 9" id="KW-0812">Transmembrane</keyword>
<feature type="binding site" evidence="7">
    <location>
        <position position="432"/>
    </location>
    <ligand>
        <name>substrate</name>
    </ligand>
</feature>